<dbReference type="EMBL" id="JAPMOS010000348">
    <property type="protein sequence ID" value="KAJ4452936.1"/>
    <property type="molecule type" value="Genomic_DNA"/>
</dbReference>
<name>A0ABQ8U1D0_9EUKA</name>
<keyword evidence="1" id="KW-0812">Transmembrane</keyword>
<gene>
    <name evidence="2" type="ORF">PAPYR_12741</name>
</gene>
<dbReference type="Proteomes" id="UP001141327">
    <property type="component" value="Unassembled WGS sequence"/>
</dbReference>
<keyword evidence="1" id="KW-1133">Transmembrane helix</keyword>
<accession>A0ABQ8U1D0</accession>
<keyword evidence="3" id="KW-1185">Reference proteome</keyword>
<organism evidence="2 3">
    <name type="scientific">Paratrimastix pyriformis</name>
    <dbReference type="NCBI Taxonomy" id="342808"/>
    <lineage>
        <taxon>Eukaryota</taxon>
        <taxon>Metamonada</taxon>
        <taxon>Preaxostyla</taxon>
        <taxon>Paratrimastigidae</taxon>
        <taxon>Paratrimastix</taxon>
    </lineage>
</organism>
<reference evidence="2" key="1">
    <citation type="journal article" date="2022" name="bioRxiv">
        <title>Genomics of Preaxostyla Flagellates Illuminates Evolutionary Transitions and the Path Towards Mitochondrial Loss.</title>
        <authorList>
            <person name="Novak L.V.F."/>
            <person name="Treitli S.C."/>
            <person name="Pyrih J."/>
            <person name="Halakuc P."/>
            <person name="Pipaliya S.V."/>
            <person name="Vacek V."/>
            <person name="Brzon O."/>
            <person name="Soukal P."/>
            <person name="Eme L."/>
            <person name="Dacks J.B."/>
            <person name="Karnkowska A."/>
            <person name="Elias M."/>
            <person name="Hampl V."/>
        </authorList>
    </citation>
    <scope>NUCLEOTIDE SEQUENCE</scope>
    <source>
        <strain evidence="2">RCP-MX</strain>
    </source>
</reference>
<evidence type="ECO:0000313" key="2">
    <source>
        <dbReference type="EMBL" id="KAJ4452936.1"/>
    </source>
</evidence>
<keyword evidence="1" id="KW-0472">Membrane</keyword>
<evidence type="ECO:0000256" key="1">
    <source>
        <dbReference type="SAM" id="Phobius"/>
    </source>
</evidence>
<proteinExistence type="predicted"/>
<evidence type="ECO:0000313" key="3">
    <source>
        <dbReference type="Proteomes" id="UP001141327"/>
    </source>
</evidence>
<comment type="caution">
    <text evidence="2">The sequence shown here is derived from an EMBL/GenBank/DDBJ whole genome shotgun (WGS) entry which is preliminary data.</text>
</comment>
<protein>
    <submittedName>
        <fullName evidence="2">Uncharacterized protein</fullName>
    </submittedName>
</protein>
<feature type="transmembrane region" description="Helical" evidence="1">
    <location>
        <begin position="31"/>
        <end position="53"/>
    </location>
</feature>
<sequence length="123" mass="13485">MGENQDRKQVEAAGQLHLNRKRFSGPIKNRIHWFVQLIVLVTAPTIGGAFVFWDPATVAHVGRVMPSRWFALDTGHPDSHNADAESPIRVVTTPGDLLGLLGRGFVFLAIPATEMTSPFGLEL</sequence>